<dbReference type="Pfam" id="PF00534">
    <property type="entry name" value="Glycos_transf_1"/>
    <property type="match status" value="1"/>
</dbReference>
<dbReference type="InterPro" id="IPR001296">
    <property type="entry name" value="Glyco_trans_1"/>
</dbReference>
<dbReference type="SUPFAM" id="SSF53756">
    <property type="entry name" value="UDP-Glycosyltransferase/glycogen phosphorylase"/>
    <property type="match status" value="1"/>
</dbReference>
<organism evidence="2 3">
    <name type="scientific">Draconibacterium aestuarii</name>
    <dbReference type="NCBI Taxonomy" id="2998507"/>
    <lineage>
        <taxon>Bacteria</taxon>
        <taxon>Pseudomonadati</taxon>
        <taxon>Bacteroidota</taxon>
        <taxon>Bacteroidia</taxon>
        <taxon>Marinilabiliales</taxon>
        <taxon>Prolixibacteraceae</taxon>
        <taxon>Draconibacterium</taxon>
    </lineage>
</organism>
<evidence type="ECO:0000313" key="2">
    <source>
        <dbReference type="EMBL" id="MCY1722912.1"/>
    </source>
</evidence>
<feature type="domain" description="Glycosyl transferase family 1" evidence="1">
    <location>
        <begin position="179"/>
        <end position="340"/>
    </location>
</feature>
<dbReference type="RefSeq" id="WP_343335236.1">
    <property type="nucleotide sequence ID" value="NZ_JAPOHD010000064.1"/>
</dbReference>
<dbReference type="AlphaFoldDB" id="A0A9X3FAT8"/>
<keyword evidence="3" id="KW-1185">Reference proteome</keyword>
<reference evidence="2" key="1">
    <citation type="submission" date="2022-11" db="EMBL/GenBank/DDBJ databases">
        <title>Marilongibacter aestuarii gen. nov., sp. nov., isolated from tidal flat sediment.</title>
        <authorList>
            <person name="Jiayan W."/>
        </authorList>
    </citation>
    <scope>NUCLEOTIDE SEQUENCE</scope>
    <source>
        <strain evidence="2">Z1-6</strain>
    </source>
</reference>
<dbReference type="PANTHER" id="PTHR12526:SF630">
    <property type="entry name" value="GLYCOSYLTRANSFERASE"/>
    <property type="match status" value="1"/>
</dbReference>
<gene>
    <name evidence="2" type="ORF">OU798_21370</name>
</gene>
<protein>
    <submittedName>
        <fullName evidence="2">Glycosyltransferase</fullName>
        <ecNumber evidence="2">2.4.-.-</ecNumber>
    </submittedName>
</protein>
<proteinExistence type="predicted"/>
<dbReference type="EC" id="2.4.-.-" evidence="2"/>
<name>A0A9X3FAT8_9BACT</name>
<dbReference type="Gene3D" id="3.40.50.2000">
    <property type="entry name" value="Glycogen Phosphorylase B"/>
    <property type="match status" value="2"/>
</dbReference>
<dbReference type="Proteomes" id="UP001145087">
    <property type="component" value="Unassembled WGS sequence"/>
</dbReference>
<comment type="caution">
    <text evidence="2">The sequence shown here is derived from an EMBL/GenBank/DDBJ whole genome shotgun (WGS) entry which is preliminary data.</text>
</comment>
<evidence type="ECO:0000259" key="1">
    <source>
        <dbReference type="Pfam" id="PF00534"/>
    </source>
</evidence>
<keyword evidence="2" id="KW-0808">Transferase</keyword>
<dbReference type="GO" id="GO:0016757">
    <property type="term" value="F:glycosyltransferase activity"/>
    <property type="evidence" value="ECO:0007669"/>
    <property type="project" value="UniProtKB-KW"/>
</dbReference>
<accession>A0A9X3FAT8</accession>
<keyword evidence="2" id="KW-0328">Glycosyltransferase</keyword>
<dbReference type="EMBL" id="JAPOHD010000064">
    <property type="protein sequence ID" value="MCY1722912.1"/>
    <property type="molecule type" value="Genomic_DNA"/>
</dbReference>
<dbReference type="PANTHER" id="PTHR12526">
    <property type="entry name" value="GLYCOSYLTRANSFERASE"/>
    <property type="match status" value="1"/>
</dbReference>
<sequence length="360" mass="41185">MKNVCFFNSTMFWGGGEKAHLEYAINFRNADYNVWVVCSSGSVLETKLKDNNLQYFDIKIGNLSFLNFQKKNVLIQFFKAKNIDTVFFNAPNDIKIGGPAAKIAGVRNRIYMRGLAVPVKNSITNRYLFGKILTHVVPNSYDTRKTFLTKLRPMFNENNVQMIYRGINFDDWDSKPVKKMNFKENNEIILGNVGRLEVQKGQKYLIELANILREQKVDFKIIIAGTGPLENELQKLVSLNNLEKQVKLVGFQSDVKSFLGGVDIFVFPSLWEGFGNAMVEAMAEQIVPVAFDRSSNPEIIETGENGFLIDFPNIELFAEKVLFLIQNPEKRKQMGISARESVIHKFSLQKVIRDWEELLV</sequence>
<evidence type="ECO:0000313" key="3">
    <source>
        <dbReference type="Proteomes" id="UP001145087"/>
    </source>
</evidence>